<evidence type="ECO:0008006" key="7">
    <source>
        <dbReference type="Google" id="ProtNLM"/>
    </source>
</evidence>
<dbReference type="InterPro" id="IPR059100">
    <property type="entry name" value="TSP3_bac"/>
</dbReference>
<comment type="caution">
    <text evidence="5">The sequence shown here is derived from an EMBL/GenBank/DDBJ whole genome shotgun (WGS) entry which is preliminary data.</text>
</comment>
<dbReference type="InterPro" id="IPR013211">
    <property type="entry name" value="LVIVD"/>
</dbReference>
<reference evidence="5 6" key="1">
    <citation type="journal article" date="2016" name="Appl. Environ. Microbiol.">
        <title>Lack of Overt Genome Reduction in the Bryostatin-Producing Bryozoan Symbiont "Candidatus Endobugula sertula".</title>
        <authorList>
            <person name="Miller I.J."/>
            <person name="Vanee N."/>
            <person name="Fong S.S."/>
            <person name="Lim-Fong G.E."/>
            <person name="Kwan J.C."/>
        </authorList>
    </citation>
    <scope>NUCLEOTIDE SEQUENCE [LARGE SCALE GENOMIC DNA]</scope>
    <source>
        <strain evidence="5">AB1-4</strain>
    </source>
</reference>
<dbReference type="AlphaFoldDB" id="A0A1D2QNW5"/>
<dbReference type="SUPFAM" id="SSF63825">
    <property type="entry name" value="YWTD domain"/>
    <property type="match status" value="2"/>
</dbReference>
<dbReference type="InterPro" id="IPR028974">
    <property type="entry name" value="TSP_type-3_rpt"/>
</dbReference>
<gene>
    <name evidence="5" type="ORF">AB835_09635</name>
</gene>
<dbReference type="SUPFAM" id="SSF103647">
    <property type="entry name" value="TSP type-3 repeat"/>
    <property type="match status" value="1"/>
</dbReference>
<evidence type="ECO:0000256" key="4">
    <source>
        <dbReference type="ARBA" id="ARBA00022837"/>
    </source>
</evidence>
<dbReference type="GO" id="GO:0005509">
    <property type="term" value="F:calcium ion binding"/>
    <property type="evidence" value="ECO:0007669"/>
    <property type="project" value="InterPro"/>
</dbReference>
<evidence type="ECO:0000256" key="1">
    <source>
        <dbReference type="ARBA" id="ARBA00004613"/>
    </source>
</evidence>
<sequence length="699" mass="74198">MLGSHSAFAMDVDEHCTVNIMNRTVQVQSDGSWRMDNVPSFMGRVRARATCVNDGVTTSGQSEFFTLNNNNLSVVEGIFFDDPAAIPVSLNFDNEDNLSLSSDQLTTQLSVRAAFSDGSFSPELNASNGINFTSSNPAIISVDENGGLQANSSDRVLITARLEGAVASILVTAALSGDMDGDGLPDSYEVANGLDPNDPVDAFEDRDGDGITDNEELVAGVDGFITNPLLADTDGDGFFDGLEIDLATDPTDNLSFDLPNALESITVSPETLKLVFNGVDTEVSDSISVTGHLIDGGTIDITSSSLGTTYNSADLSIASFGTTDGEIFGGTGGTTTITASNNGYSDTITVEVERFNPVALSAIDIPGYANNVDVQGNYAYVAAGSAGLVIIDVTDRSAPLIIGQLDTDGTAIDVKVSGNLVYLADGEAGIKIIDASDPSSPVLRSSLDTRGFARDIDFNFQHLYVADDEGGLFIINIVDPDNPFLVTMVSDLGKLKGVSVEGSRLAMIATSELLLMDVSDVRSLNILSRTPLSQPKDVLVQNSYAYIPMAGSGYRVFNIIDLSAPVESAVDGNINPRDVVIRDGLVLFTDQSFSNAVAYMNGADPNNIVFQGIIDFTPLNTGFGGTGIAADNQYVYTTKQMSGPTNDYSLEGITKLFIGQYRRVTDERGQAPSVNIVQPTAYRLYCTRLYDCCANRCPR</sequence>
<proteinExistence type="predicted"/>
<evidence type="ECO:0000256" key="2">
    <source>
        <dbReference type="ARBA" id="ARBA00022525"/>
    </source>
</evidence>
<evidence type="ECO:0000313" key="5">
    <source>
        <dbReference type="EMBL" id="ODS23272.1"/>
    </source>
</evidence>
<evidence type="ECO:0000313" key="6">
    <source>
        <dbReference type="Proteomes" id="UP000242502"/>
    </source>
</evidence>
<accession>A0A1D2QNW5</accession>
<organism evidence="5 6">
    <name type="scientific">Candidatus Endobugula sertula</name>
    <name type="common">Bugula neritina bacterial symbiont</name>
    <dbReference type="NCBI Taxonomy" id="62101"/>
    <lineage>
        <taxon>Bacteria</taxon>
        <taxon>Pseudomonadati</taxon>
        <taxon>Pseudomonadota</taxon>
        <taxon>Gammaproteobacteria</taxon>
        <taxon>Cellvibrionales</taxon>
        <taxon>Cellvibrionaceae</taxon>
        <taxon>Candidatus Endobugula</taxon>
    </lineage>
</organism>
<keyword evidence="2" id="KW-0964">Secreted</keyword>
<dbReference type="STRING" id="62101.AB835_09635"/>
<keyword evidence="4" id="KW-0106">Calcium</keyword>
<evidence type="ECO:0000256" key="3">
    <source>
        <dbReference type="ARBA" id="ARBA00022729"/>
    </source>
</evidence>
<dbReference type="Proteomes" id="UP000242502">
    <property type="component" value="Unassembled WGS sequence"/>
</dbReference>
<comment type="subcellular location">
    <subcellularLocation>
        <location evidence="1">Secreted</location>
    </subcellularLocation>
</comment>
<dbReference type="Pfam" id="PF18884">
    <property type="entry name" value="TSP3_bac"/>
    <property type="match status" value="3"/>
</dbReference>
<dbReference type="Pfam" id="PF08309">
    <property type="entry name" value="LVIVD"/>
    <property type="match status" value="3"/>
</dbReference>
<dbReference type="Gene3D" id="2.60.40.1080">
    <property type="match status" value="2"/>
</dbReference>
<keyword evidence="3" id="KW-0732">Signal</keyword>
<protein>
    <recommendedName>
        <fullName evidence="7">BIG2 domain-containing protein</fullName>
    </recommendedName>
</protein>
<name>A0A1D2QNW5_9GAMM</name>
<dbReference type="EMBL" id="MDLC01000033">
    <property type="protein sequence ID" value="ODS23272.1"/>
    <property type="molecule type" value="Genomic_DNA"/>
</dbReference>